<dbReference type="InterPro" id="IPR026961">
    <property type="entry name" value="PGG_dom"/>
</dbReference>
<dbReference type="Proteomes" id="UP001454036">
    <property type="component" value="Unassembled WGS sequence"/>
</dbReference>
<keyword evidence="1" id="KW-1133">Transmembrane helix</keyword>
<protein>
    <submittedName>
        <fullName evidence="3">Scaffold/adaptor protein</fullName>
    </submittedName>
</protein>
<feature type="transmembrane region" description="Helical" evidence="1">
    <location>
        <begin position="588"/>
        <end position="611"/>
    </location>
</feature>
<feature type="transmembrane region" description="Helical" evidence="1">
    <location>
        <begin position="547"/>
        <end position="568"/>
    </location>
</feature>
<dbReference type="InterPro" id="IPR036770">
    <property type="entry name" value="Ankyrin_rpt-contain_sf"/>
</dbReference>
<name>A0AAV3NVY7_LITER</name>
<dbReference type="SMART" id="SM00248">
    <property type="entry name" value="ANK"/>
    <property type="match status" value="2"/>
</dbReference>
<dbReference type="Gene3D" id="1.25.40.20">
    <property type="entry name" value="Ankyrin repeat-containing domain"/>
    <property type="match status" value="2"/>
</dbReference>
<gene>
    <name evidence="3" type="ORF">LIER_03892</name>
</gene>
<dbReference type="AlphaFoldDB" id="A0AAV3NVY7"/>
<dbReference type="EMBL" id="BAABME010000481">
    <property type="protein sequence ID" value="GAA0143138.1"/>
    <property type="molecule type" value="Genomic_DNA"/>
</dbReference>
<dbReference type="PANTHER" id="PTHR24177:SF482">
    <property type="entry name" value="PGG DOMAIN-CONTAINING PROTEIN"/>
    <property type="match status" value="1"/>
</dbReference>
<evidence type="ECO:0000313" key="3">
    <source>
        <dbReference type="EMBL" id="GAA0143138.1"/>
    </source>
</evidence>
<keyword evidence="1" id="KW-0472">Membrane</keyword>
<reference evidence="3 4" key="1">
    <citation type="submission" date="2024-01" db="EMBL/GenBank/DDBJ databases">
        <title>The complete chloroplast genome sequence of Lithospermum erythrorhizon: insights into the phylogenetic relationship among Boraginaceae species and the maternal lineages of purple gromwells.</title>
        <authorList>
            <person name="Okada T."/>
            <person name="Watanabe K."/>
        </authorList>
    </citation>
    <scope>NUCLEOTIDE SEQUENCE [LARGE SCALE GENOMIC DNA]</scope>
</reference>
<evidence type="ECO:0000313" key="4">
    <source>
        <dbReference type="Proteomes" id="UP001454036"/>
    </source>
</evidence>
<keyword evidence="1" id="KW-0812">Transmembrane</keyword>
<evidence type="ECO:0000259" key="2">
    <source>
        <dbReference type="Pfam" id="PF13962"/>
    </source>
</evidence>
<dbReference type="Pfam" id="PF13962">
    <property type="entry name" value="PGG"/>
    <property type="match status" value="1"/>
</dbReference>
<accession>A0AAV3NVY7</accession>
<dbReference type="GO" id="GO:0016020">
    <property type="term" value="C:membrane"/>
    <property type="evidence" value="ECO:0007669"/>
    <property type="project" value="TreeGrafter"/>
</dbReference>
<evidence type="ECO:0000256" key="1">
    <source>
        <dbReference type="SAM" id="Phobius"/>
    </source>
</evidence>
<feature type="transmembrane region" description="Helical" evidence="1">
    <location>
        <begin position="509"/>
        <end position="527"/>
    </location>
</feature>
<proteinExistence type="predicted"/>
<organism evidence="3 4">
    <name type="scientific">Lithospermum erythrorhizon</name>
    <name type="common">Purple gromwell</name>
    <name type="synonym">Lithospermum officinale var. erythrorhizon</name>
    <dbReference type="NCBI Taxonomy" id="34254"/>
    <lineage>
        <taxon>Eukaryota</taxon>
        <taxon>Viridiplantae</taxon>
        <taxon>Streptophyta</taxon>
        <taxon>Embryophyta</taxon>
        <taxon>Tracheophyta</taxon>
        <taxon>Spermatophyta</taxon>
        <taxon>Magnoliopsida</taxon>
        <taxon>eudicotyledons</taxon>
        <taxon>Gunneridae</taxon>
        <taxon>Pentapetalae</taxon>
        <taxon>asterids</taxon>
        <taxon>lamiids</taxon>
        <taxon>Boraginales</taxon>
        <taxon>Boraginaceae</taxon>
        <taxon>Boraginoideae</taxon>
        <taxon>Lithospermeae</taxon>
        <taxon>Lithospermum</taxon>
    </lineage>
</organism>
<comment type="caution">
    <text evidence="3">The sequence shown here is derived from an EMBL/GenBank/DDBJ whole genome shotgun (WGS) entry which is preliminary data.</text>
</comment>
<dbReference type="InterPro" id="IPR002110">
    <property type="entry name" value="Ankyrin_rpt"/>
</dbReference>
<feature type="transmembrane region" description="Helical" evidence="1">
    <location>
        <begin position="623"/>
        <end position="641"/>
    </location>
</feature>
<sequence>MSSHEASPHESQCDITIDIHQIEMSLRETSSVFIQKSMLSIELQRWKYTLWDVIREGNSESLIQLLLDLVSESGIIIQGLNAPIWEGGPPVLHIVARKRFEIPVILQLAELIPENELTIQDETGETILHVAIQAFNTPLAMFVLDKKPELAKIRDNFGRLPVQAAAGKQKKVVSFRLHQLTKHENLYQEGEESDVLLKAMSAGWFEMVLYILDGNPELEWHKMEPLLTYFVNEPRSFPSRTPLNTFQSCIYSYISVYPTEDITSLVRKEMARSDSLNFDPQQNISKIFKVLFRLLAVLLQLLQVPIKIWEKLVQPIKDVRRAKIEHQLTDRTLRYVCREIRNHHLTLNCRRFNMRGVHKSNYFDNSLVKSVFFLAAQNGIHEMVEQILEVFPEAIDSRNDEGLSALDLAAMYRHEKVFMIALEKGGQIQREMLFQVAENALQSLLDTGTRVVFQMQRELRWFKEMENLMPEQKHFKNEQGLTPIHVFREKHKELSDYETKWMTEMANSCIIGGSLIATVVFAASITVPGGNNNSSGLPIFLHNTAYHIYSVANTLSLAFSLTSVLIFLSISTARYSVNDYLHSLPTRIIFGLVFLFLAVTLVMVDFIAIAYLVSGSGNERSNFIIAASACIPVAFFGYVQLPSFVNMIRSTFGFHTLKVKVVPERHASWGDQESYSINNE</sequence>
<dbReference type="SUPFAM" id="SSF48403">
    <property type="entry name" value="Ankyrin repeat"/>
    <property type="match status" value="1"/>
</dbReference>
<keyword evidence="4" id="KW-1185">Reference proteome</keyword>
<feature type="domain" description="PGG" evidence="2">
    <location>
        <begin position="500"/>
        <end position="613"/>
    </location>
</feature>
<dbReference type="PANTHER" id="PTHR24177">
    <property type="entry name" value="CASKIN"/>
    <property type="match status" value="1"/>
</dbReference>